<evidence type="ECO:0000256" key="7">
    <source>
        <dbReference type="ARBA" id="ARBA00023136"/>
    </source>
</evidence>
<evidence type="ECO:0000256" key="4">
    <source>
        <dbReference type="ARBA" id="ARBA00022519"/>
    </source>
</evidence>
<feature type="transmembrane region" description="Helical" evidence="8">
    <location>
        <begin position="291"/>
        <end position="313"/>
    </location>
</feature>
<organism evidence="9 10">
    <name type="scientific">Paraburkholderia unamae</name>
    <dbReference type="NCBI Taxonomy" id="219649"/>
    <lineage>
        <taxon>Bacteria</taxon>
        <taxon>Pseudomonadati</taxon>
        <taxon>Pseudomonadota</taxon>
        <taxon>Betaproteobacteria</taxon>
        <taxon>Burkholderiales</taxon>
        <taxon>Burkholderiaceae</taxon>
        <taxon>Paraburkholderia</taxon>
    </lineage>
</organism>
<keyword evidence="3" id="KW-1003">Cell membrane</keyword>
<keyword evidence="7 8" id="KW-0472">Membrane</keyword>
<evidence type="ECO:0000256" key="3">
    <source>
        <dbReference type="ARBA" id="ARBA00022475"/>
    </source>
</evidence>
<feature type="transmembrane region" description="Helical" evidence="8">
    <location>
        <begin position="100"/>
        <end position="120"/>
    </location>
</feature>
<feature type="transmembrane region" description="Helical" evidence="8">
    <location>
        <begin position="127"/>
        <end position="150"/>
    </location>
</feature>
<feature type="transmembrane region" description="Helical" evidence="8">
    <location>
        <begin position="261"/>
        <end position="284"/>
    </location>
</feature>
<dbReference type="EMBL" id="QEOB01000011">
    <property type="protein sequence ID" value="PVX81313.1"/>
    <property type="molecule type" value="Genomic_DNA"/>
</dbReference>
<evidence type="ECO:0000313" key="9">
    <source>
        <dbReference type="EMBL" id="PVX81313.1"/>
    </source>
</evidence>
<keyword evidence="2" id="KW-0813">Transport</keyword>
<feature type="transmembrane region" description="Helical" evidence="8">
    <location>
        <begin position="75"/>
        <end position="94"/>
    </location>
</feature>
<accession>A0ABX5KLJ5</accession>
<feature type="transmembrane region" description="Helical" evidence="8">
    <location>
        <begin position="181"/>
        <end position="199"/>
    </location>
</feature>
<evidence type="ECO:0000256" key="6">
    <source>
        <dbReference type="ARBA" id="ARBA00022989"/>
    </source>
</evidence>
<feature type="transmembrane region" description="Helical" evidence="8">
    <location>
        <begin position="319"/>
        <end position="336"/>
    </location>
</feature>
<proteinExistence type="predicted"/>
<keyword evidence="10" id="KW-1185">Reference proteome</keyword>
<gene>
    <name evidence="9" type="ORF">C7402_111215</name>
</gene>
<feature type="transmembrane region" description="Helical" evidence="8">
    <location>
        <begin position="47"/>
        <end position="68"/>
    </location>
</feature>
<dbReference type="Pfam" id="PF02653">
    <property type="entry name" value="BPD_transp_2"/>
    <property type="match status" value="1"/>
</dbReference>
<evidence type="ECO:0000256" key="8">
    <source>
        <dbReference type="SAM" id="Phobius"/>
    </source>
</evidence>
<dbReference type="RefSeq" id="WP_116612344.1">
    <property type="nucleotide sequence ID" value="NZ_QEOB01000011.1"/>
</dbReference>
<keyword evidence="6 8" id="KW-1133">Transmembrane helix</keyword>
<keyword evidence="4" id="KW-0997">Cell inner membrane</keyword>
<dbReference type="Proteomes" id="UP000245712">
    <property type="component" value="Unassembled WGS sequence"/>
</dbReference>
<dbReference type="PANTHER" id="PTHR32196:SF21">
    <property type="entry name" value="ABC TRANSPORTER PERMEASE PROTEIN YPHD-RELATED"/>
    <property type="match status" value="1"/>
</dbReference>
<feature type="transmembrane region" description="Helical" evidence="8">
    <location>
        <begin position="21"/>
        <end position="41"/>
    </location>
</feature>
<comment type="caution">
    <text evidence="9">The sequence shown here is derived from an EMBL/GenBank/DDBJ whole genome shotgun (WGS) entry which is preliminary data.</text>
</comment>
<dbReference type="InterPro" id="IPR001851">
    <property type="entry name" value="ABC_transp_permease"/>
</dbReference>
<evidence type="ECO:0000256" key="2">
    <source>
        <dbReference type="ARBA" id="ARBA00022448"/>
    </source>
</evidence>
<evidence type="ECO:0000256" key="5">
    <source>
        <dbReference type="ARBA" id="ARBA00022692"/>
    </source>
</evidence>
<protein>
    <submittedName>
        <fullName evidence="9">Monosaccharide ABC transporter membrane protein (CUT2 family)</fullName>
    </submittedName>
</protein>
<feature type="transmembrane region" description="Helical" evidence="8">
    <location>
        <begin position="230"/>
        <end position="249"/>
    </location>
</feature>
<comment type="subcellular location">
    <subcellularLocation>
        <location evidence="1">Cell membrane</location>
        <topology evidence="1">Multi-pass membrane protein</topology>
    </subcellularLocation>
</comment>
<evidence type="ECO:0000256" key="1">
    <source>
        <dbReference type="ARBA" id="ARBA00004651"/>
    </source>
</evidence>
<evidence type="ECO:0000313" key="10">
    <source>
        <dbReference type="Proteomes" id="UP000245712"/>
    </source>
</evidence>
<reference evidence="9 10" key="1">
    <citation type="submission" date="2018-05" db="EMBL/GenBank/DDBJ databases">
        <title>Genomic Encyclopedia of Type Strains, Phase IV (KMG-V): Genome sequencing to study the core and pangenomes of soil and plant-associated prokaryotes.</title>
        <authorList>
            <person name="Whitman W."/>
        </authorList>
    </citation>
    <scope>NUCLEOTIDE SEQUENCE [LARGE SCALE GENOMIC DNA]</scope>
    <source>
        <strain evidence="9 10">SCZa-39</strain>
    </source>
</reference>
<keyword evidence="5 8" id="KW-0812">Transmembrane</keyword>
<dbReference type="PANTHER" id="PTHR32196">
    <property type="entry name" value="ABC TRANSPORTER PERMEASE PROTEIN YPHD-RELATED-RELATED"/>
    <property type="match status" value="1"/>
</dbReference>
<name>A0ABX5KLJ5_9BURK</name>
<sequence>MEGIMQTRRAEVPLLRGLVRYNALIMLVVLFVVSSIMSPAFLSQENLYNLLRQMTPLLFVSLGMLLVINTGGIDLSVGSIAAAGGLLVAMLVPVMPFGGAPGLLLAVVLAVLLGAIFGALNGALVTAFGLAPFIVTLAMMTIARGVTYMMSNGQPTMLPLDLPAADLLNEFGSGTVPFLGVPWPVVLGVVVALLFYFLMNYTTFGRMVIATGSNETAVRLAGISERGYKFCVYVISGALSAVAGIVFTARTGVGTPITGVGTPITGVGLELDGIATCVIGGALLSGGKGSVANTVIGVLVLGLIGNVMNLLSVPVYPQQIIKGVIIVLAVLVQRVGQR</sequence>
<dbReference type="CDD" id="cd06579">
    <property type="entry name" value="TM_PBP1_transp_AraH_like"/>
    <property type="match status" value="1"/>
</dbReference>